<proteinExistence type="predicted"/>
<evidence type="ECO:0000313" key="10">
    <source>
        <dbReference type="Proteomes" id="UP000770015"/>
    </source>
</evidence>
<evidence type="ECO:0000256" key="4">
    <source>
        <dbReference type="ARBA" id="ARBA00022989"/>
    </source>
</evidence>
<keyword evidence="5 7" id="KW-0472">Membrane</keyword>
<dbReference type="Gene3D" id="1.20.1250.20">
    <property type="entry name" value="MFS general substrate transporter like domains"/>
    <property type="match status" value="2"/>
</dbReference>
<feature type="transmembrane region" description="Helical" evidence="7">
    <location>
        <begin position="289"/>
        <end position="308"/>
    </location>
</feature>
<feature type="transmembrane region" description="Helical" evidence="7">
    <location>
        <begin position="328"/>
        <end position="346"/>
    </location>
</feature>
<feature type="transmembrane region" description="Helical" evidence="7">
    <location>
        <begin position="381"/>
        <end position="401"/>
    </location>
</feature>
<reference evidence="9" key="1">
    <citation type="journal article" date="2021" name="Nat. Commun.">
        <title>Genetic determinants of endophytism in the Arabidopsis root mycobiome.</title>
        <authorList>
            <person name="Mesny F."/>
            <person name="Miyauchi S."/>
            <person name="Thiergart T."/>
            <person name="Pickel B."/>
            <person name="Atanasova L."/>
            <person name="Karlsson M."/>
            <person name="Huettel B."/>
            <person name="Barry K.W."/>
            <person name="Haridas S."/>
            <person name="Chen C."/>
            <person name="Bauer D."/>
            <person name="Andreopoulos W."/>
            <person name="Pangilinan J."/>
            <person name="LaButti K."/>
            <person name="Riley R."/>
            <person name="Lipzen A."/>
            <person name="Clum A."/>
            <person name="Drula E."/>
            <person name="Henrissat B."/>
            <person name="Kohler A."/>
            <person name="Grigoriev I.V."/>
            <person name="Martin F.M."/>
            <person name="Hacquard S."/>
        </authorList>
    </citation>
    <scope>NUCLEOTIDE SEQUENCE</scope>
    <source>
        <strain evidence="9">MPI-SDFR-AT-0117</strain>
    </source>
</reference>
<evidence type="ECO:0000256" key="5">
    <source>
        <dbReference type="ARBA" id="ARBA00023136"/>
    </source>
</evidence>
<feature type="transmembrane region" description="Helical" evidence="7">
    <location>
        <begin position="413"/>
        <end position="436"/>
    </location>
</feature>
<feature type="transmembrane region" description="Helical" evidence="7">
    <location>
        <begin position="353"/>
        <end position="375"/>
    </location>
</feature>
<dbReference type="FunFam" id="1.20.1250.20:FF:000057">
    <property type="entry name" value="MFS general substrate transporter"/>
    <property type="match status" value="1"/>
</dbReference>
<dbReference type="EMBL" id="JAGSXJ010000023">
    <property type="protein sequence ID" value="KAH6676862.1"/>
    <property type="molecule type" value="Genomic_DNA"/>
</dbReference>
<evidence type="ECO:0000259" key="8">
    <source>
        <dbReference type="PROSITE" id="PS50850"/>
    </source>
</evidence>
<dbReference type="OrthoDB" id="2962993at2759"/>
<keyword evidence="3 7" id="KW-0812">Transmembrane</keyword>
<dbReference type="GO" id="GO:0022857">
    <property type="term" value="F:transmembrane transporter activity"/>
    <property type="evidence" value="ECO:0007669"/>
    <property type="project" value="InterPro"/>
</dbReference>
<dbReference type="Proteomes" id="UP000770015">
    <property type="component" value="Unassembled WGS sequence"/>
</dbReference>
<comment type="caution">
    <text evidence="9">The sequence shown here is derived from an EMBL/GenBank/DDBJ whole genome shotgun (WGS) entry which is preliminary data.</text>
</comment>
<dbReference type="SUPFAM" id="SSF103473">
    <property type="entry name" value="MFS general substrate transporter"/>
    <property type="match status" value="1"/>
</dbReference>
<evidence type="ECO:0000256" key="6">
    <source>
        <dbReference type="SAM" id="MobiDB-lite"/>
    </source>
</evidence>
<sequence length="480" mass="52900">MAVQFNFDSSKPQDVKAEEDSGHVEAREGDGIDFSDPEVVAREKKLLRKVDLFLLPTIWFVYLLSYMDRSNIGNARIAGMGDDLDIDDHRYYLAVVLFQVGYVLAEVPCNMILSRSRPSRFIPIIMVLWGVACAILAAAQTWQQLVGLRFLLGIAEAGFSPAVMFIISSWYRKREQSKRFVVFHSAGIASGAFGGILAGAITDGLDGSLGIAGWRWLFIIEGVVTVAAAAVVPFVLLDYPLTTKKLSAEERQLAYSRLRADGITSRNDSAEHQISHWKALKIAYTNWRLIPLAVGYMIVIGNMSMAYFYPIFTALLGYNRTDAQYMTAPIYGVALVIAVTLCVIADKLPEYRAWFCCAVLLVFGTVFSALATAVQGSIPRYIFLCMINTAIWAGNPLTLSYTSTVLGPVQPEVRAICLATINGCANLAQLYGTYILTASKSPEYKLGFAVYSGLFGAGSLLYAANFFIFRKYPYKAVAVY</sequence>
<feature type="transmembrane region" description="Helical" evidence="7">
    <location>
        <begin position="50"/>
        <end position="67"/>
    </location>
</feature>
<protein>
    <submittedName>
        <fullName evidence="9">Major facilitator superfamily domain-containing protein</fullName>
    </submittedName>
</protein>
<dbReference type="PROSITE" id="PS50850">
    <property type="entry name" value="MFS"/>
    <property type="match status" value="1"/>
</dbReference>
<dbReference type="Pfam" id="PF07690">
    <property type="entry name" value="MFS_1"/>
    <property type="match status" value="1"/>
</dbReference>
<dbReference type="InterPro" id="IPR020846">
    <property type="entry name" value="MFS_dom"/>
</dbReference>
<comment type="subcellular location">
    <subcellularLocation>
        <location evidence="1">Membrane</location>
        <topology evidence="1">Multi-pass membrane protein</topology>
    </subcellularLocation>
</comment>
<evidence type="ECO:0000256" key="3">
    <source>
        <dbReference type="ARBA" id="ARBA00022692"/>
    </source>
</evidence>
<keyword evidence="10" id="KW-1185">Reference proteome</keyword>
<feature type="transmembrane region" description="Helical" evidence="7">
    <location>
        <begin position="91"/>
        <end position="109"/>
    </location>
</feature>
<keyword evidence="4 7" id="KW-1133">Transmembrane helix</keyword>
<dbReference type="AlphaFoldDB" id="A0A9P8V5A9"/>
<dbReference type="PANTHER" id="PTHR43791">
    <property type="entry name" value="PERMEASE-RELATED"/>
    <property type="match status" value="1"/>
</dbReference>
<organism evidence="9 10">
    <name type="scientific">Plectosphaerella plurivora</name>
    <dbReference type="NCBI Taxonomy" id="936078"/>
    <lineage>
        <taxon>Eukaryota</taxon>
        <taxon>Fungi</taxon>
        <taxon>Dikarya</taxon>
        <taxon>Ascomycota</taxon>
        <taxon>Pezizomycotina</taxon>
        <taxon>Sordariomycetes</taxon>
        <taxon>Hypocreomycetidae</taxon>
        <taxon>Glomerellales</taxon>
        <taxon>Plectosphaerellaceae</taxon>
        <taxon>Plectosphaerella</taxon>
    </lineage>
</organism>
<feature type="compositionally biased region" description="Basic and acidic residues" evidence="6">
    <location>
        <begin position="11"/>
        <end position="30"/>
    </location>
</feature>
<name>A0A9P8V5A9_9PEZI</name>
<dbReference type="InterPro" id="IPR011701">
    <property type="entry name" value="MFS"/>
</dbReference>
<feature type="transmembrane region" description="Helical" evidence="7">
    <location>
        <begin position="213"/>
        <end position="237"/>
    </location>
</feature>
<dbReference type="PANTHER" id="PTHR43791:SF38">
    <property type="entry name" value="MAJOR FACILITATOR SUPERFAMILY (MFS) PROFILE DOMAIN-CONTAINING PROTEIN"/>
    <property type="match status" value="1"/>
</dbReference>
<feature type="domain" description="Major facilitator superfamily (MFS) profile" evidence="8">
    <location>
        <begin position="54"/>
        <end position="476"/>
    </location>
</feature>
<feature type="transmembrane region" description="Helical" evidence="7">
    <location>
        <begin position="180"/>
        <end position="201"/>
    </location>
</feature>
<feature type="region of interest" description="Disordered" evidence="6">
    <location>
        <begin position="1"/>
        <end position="30"/>
    </location>
</feature>
<evidence type="ECO:0000313" key="9">
    <source>
        <dbReference type="EMBL" id="KAH6676862.1"/>
    </source>
</evidence>
<accession>A0A9P8V5A9</accession>
<gene>
    <name evidence="9" type="ORF">F5X68DRAFT_173779</name>
</gene>
<feature type="transmembrane region" description="Helical" evidence="7">
    <location>
        <begin position="148"/>
        <end position="168"/>
    </location>
</feature>
<feature type="compositionally biased region" description="Polar residues" evidence="6">
    <location>
        <begin position="1"/>
        <end position="10"/>
    </location>
</feature>
<evidence type="ECO:0000256" key="2">
    <source>
        <dbReference type="ARBA" id="ARBA00022448"/>
    </source>
</evidence>
<evidence type="ECO:0000256" key="1">
    <source>
        <dbReference type="ARBA" id="ARBA00004141"/>
    </source>
</evidence>
<feature type="transmembrane region" description="Helical" evidence="7">
    <location>
        <begin position="448"/>
        <end position="469"/>
    </location>
</feature>
<dbReference type="GO" id="GO:0016020">
    <property type="term" value="C:membrane"/>
    <property type="evidence" value="ECO:0007669"/>
    <property type="project" value="UniProtKB-SubCell"/>
</dbReference>
<feature type="transmembrane region" description="Helical" evidence="7">
    <location>
        <begin position="121"/>
        <end position="142"/>
    </location>
</feature>
<dbReference type="InterPro" id="IPR036259">
    <property type="entry name" value="MFS_trans_sf"/>
</dbReference>
<keyword evidence="2" id="KW-0813">Transport</keyword>
<evidence type="ECO:0000256" key="7">
    <source>
        <dbReference type="SAM" id="Phobius"/>
    </source>
</evidence>